<proteinExistence type="predicted"/>
<name>A0A1G2BIJ1_9BACT</name>
<evidence type="ECO:0000313" key="2">
    <source>
        <dbReference type="Proteomes" id="UP000177817"/>
    </source>
</evidence>
<protein>
    <submittedName>
        <fullName evidence="1">Uncharacterized protein</fullName>
    </submittedName>
</protein>
<dbReference type="Proteomes" id="UP000177817">
    <property type="component" value="Unassembled WGS sequence"/>
</dbReference>
<evidence type="ECO:0000313" key="1">
    <source>
        <dbReference type="EMBL" id="OGY89001.1"/>
    </source>
</evidence>
<reference evidence="1 2" key="1">
    <citation type="journal article" date="2016" name="Nat. Commun.">
        <title>Thousands of microbial genomes shed light on interconnected biogeochemical processes in an aquifer system.</title>
        <authorList>
            <person name="Anantharaman K."/>
            <person name="Brown C.T."/>
            <person name="Hug L.A."/>
            <person name="Sharon I."/>
            <person name="Castelle C.J."/>
            <person name="Probst A.J."/>
            <person name="Thomas B.C."/>
            <person name="Singh A."/>
            <person name="Wilkins M.J."/>
            <person name="Karaoz U."/>
            <person name="Brodie E.L."/>
            <person name="Williams K.H."/>
            <person name="Hubbard S.S."/>
            <person name="Banfield J.F."/>
        </authorList>
    </citation>
    <scope>NUCLEOTIDE SEQUENCE [LARGE SCALE GENOMIC DNA]</scope>
</reference>
<dbReference type="EMBL" id="MHKK01000046">
    <property type="protein sequence ID" value="OGY89001.1"/>
    <property type="molecule type" value="Genomic_DNA"/>
</dbReference>
<comment type="caution">
    <text evidence="1">The sequence shown here is derived from an EMBL/GenBank/DDBJ whole genome shotgun (WGS) entry which is preliminary data.</text>
</comment>
<gene>
    <name evidence="1" type="ORF">A2677_02160</name>
</gene>
<accession>A0A1G2BIJ1</accession>
<organism evidence="1 2">
    <name type="scientific">Candidatus Komeilibacteria bacterium RIFCSPHIGHO2_01_FULL_52_14</name>
    <dbReference type="NCBI Taxonomy" id="1798549"/>
    <lineage>
        <taxon>Bacteria</taxon>
        <taxon>Candidatus Komeiliibacteriota</taxon>
    </lineage>
</organism>
<sequence length="136" mass="15749">MRTATQFPEIGDSELQQMLRRIRPVAHDPIDQIRLLDLRDVDPRKTNIAGFQRFGETVSNLSFLLTVEIGLPLLFTSAVQATLAEVFSQLHLLYRRNRVGNGNYSQIRAFELCCEEARIEHKQNRIVVPVILYRRD</sequence>
<dbReference type="AlphaFoldDB" id="A0A1G2BIJ1"/>